<protein>
    <recommendedName>
        <fullName evidence="2">Alpha-ribazole phosphatase</fullName>
        <ecNumber evidence="2">3.1.3.73</ecNumber>
    </recommendedName>
</protein>
<keyword evidence="4" id="KW-1185">Reference proteome</keyword>
<gene>
    <name evidence="3" type="primary">cobC</name>
    <name evidence="3" type="ORF">GCM10008905_32570</name>
</gene>
<dbReference type="EC" id="3.1.3.73" evidence="2"/>
<dbReference type="InterPro" id="IPR029033">
    <property type="entry name" value="His_PPase_superfam"/>
</dbReference>
<evidence type="ECO:0000313" key="3">
    <source>
        <dbReference type="EMBL" id="GAA0730818.1"/>
    </source>
</evidence>
<dbReference type="InterPro" id="IPR051695">
    <property type="entry name" value="Phosphoglycerate_Mutase"/>
</dbReference>
<sequence>MNIYLVRHGETDNNYNKTYYGSLDCELNDKGKAQSLKVKEKLQNINFQKVFSSNMKRAKETAQIILGENHCEIIEEKRISEMNMGIFEGKGHEELKEKYSKEWEMWCNNWKDYKIPEGESYIEFYNRVKEFFLELLNGEEDNILIITHGGVIKSICSYILGENLDIFWKIASRNGDITLIKYEYENLYLDSIVPVEI</sequence>
<organism evidence="3 4">
    <name type="scientific">Clostridium malenominatum</name>
    <dbReference type="NCBI Taxonomy" id="1539"/>
    <lineage>
        <taxon>Bacteria</taxon>
        <taxon>Bacillati</taxon>
        <taxon>Bacillota</taxon>
        <taxon>Clostridia</taxon>
        <taxon>Eubacteriales</taxon>
        <taxon>Clostridiaceae</taxon>
        <taxon>Clostridium</taxon>
    </lineage>
</organism>
<accession>A0ABN1J779</accession>
<dbReference type="EMBL" id="BAAACF010000012">
    <property type="protein sequence ID" value="GAA0730818.1"/>
    <property type="molecule type" value="Genomic_DNA"/>
</dbReference>
<dbReference type="PROSITE" id="PS00175">
    <property type="entry name" value="PG_MUTASE"/>
    <property type="match status" value="1"/>
</dbReference>
<dbReference type="SUPFAM" id="SSF53254">
    <property type="entry name" value="Phosphoglycerate mutase-like"/>
    <property type="match status" value="1"/>
</dbReference>
<dbReference type="PANTHER" id="PTHR46517:SF1">
    <property type="entry name" value="FRUCTOSE-2,6-BISPHOSPHATASE TIGAR"/>
    <property type="match status" value="1"/>
</dbReference>
<dbReference type="InterPro" id="IPR001345">
    <property type="entry name" value="PG/BPGM_mutase_AS"/>
</dbReference>
<dbReference type="CDD" id="cd07067">
    <property type="entry name" value="HP_PGM_like"/>
    <property type="match status" value="1"/>
</dbReference>
<evidence type="ECO:0000313" key="4">
    <source>
        <dbReference type="Proteomes" id="UP001500339"/>
    </source>
</evidence>
<dbReference type="RefSeq" id="WP_343771435.1">
    <property type="nucleotide sequence ID" value="NZ_BAAACF010000012.1"/>
</dbReference>
<evidence type="ECO:0000256" key="2">
    <source>
        <dbReference type="NCBIfam" id="TIGR03162"/>
    </source>
</evidence>
<dbReference type="InterPro" id="IPR013078">
    <property type="entry name" value="His_Pase_superF_clade-1"/>
</dbReference>
<comment type="caution">
    <text evidence="3">The sequence shown here is derived from an EMBL/GenBank/DDBJ whole genome shotgun (WGS) entry which is preliminary data.</text>
</comment>
<dbReference type="NCBIfam" id="TIGR03162">
    <property type="entry name" value="ribazole_cobC"/>
    <property type="match status" value="1"/>
</dbReference>
<name>A0ABN1J779_9CLOT</name>
<proteinExistence type="predicted"/>
<reference evidence="3 4" key="1">
    <citation type="journal article" date="2019" name="Int. J. Syst. Evol. Microbiol.">
        <title>The Global Catalogue of Microorganisms (GCM) 10K type strain sequencing project: providing services to taxonomists for standard genome sequencing and annotation.</title>
        <authorList>
            <consortium name="The Broad Institute Genomics Platform"/>
            <consortium name="The Broad Institute Genome Sequencing Center for Infectious Disease"/>
            <person name="Wu L."/>
            <person name="Ma J."/>
        </authorList>
    </citation>
    <scope>NUCLEOTIDE SEQUENCE [LARGE SCALE GENOMIC DNA]</scope>
    <source>
        <strain evidence="3 4">JCM 1405</strain>
    </source>
</reference>
<dbReference type="PANTHER" id="PTHR46517">
    <property type="entry name" value="FRUCTOSE-2,6-BISPHOSPHATASE TIGAR"/>
    <property type="match status" value="1"/>
</dbReference>
<dbReference type="PIRSF" id="PIRSF000709">
    <property type="entry name" value="6PFK_2-Ptase"/>
    <property type="match status" value="1"/>
</dbReference>
<evidence type="ECO:0000256" key="1">
    <source>
        <dbReference type="ARBA" id="ARBA00022801"/>
    </source>
</evidence>
<dbReference type="Proteomes" id="UP001500339">
    <property type="component" value="Unassembled WGS sequence"/>
</dbReference>
<dbReference type="Pfam" id="PF00300">
    <property type="entry name" value="His_Phos_1"/>
    <property type="match status" value="1"/>
</dbReference>
<dbReference type="InterPro" id="IPR017578">
    <property type="entry name" value="Ribazole_CobC"/>
</dbReference>
<keyword evidence="1" id="KW-0378">Hydrolase</keyword>
<dbReference type="SMART" id="SM00855">
    <property type="entry name" value="PGAM"/>
    <property type="match status" value="1"/>
</dbReference>
<dbReference type="Gene3D" id="3.40.50.1240">
    <property type="entry name" value="Phosphoglycerate mutase-like"/>
    <property type="match status" value="1"/>
</dbReference>